<evidence type="ECO:0000256" key="5">
    <source>
        <dbReference type="SAM" id="MobiDB-lite"/>
    </source>
</evidence>
<dbReference type="GO" id="GO:0035458">
    <property type="term" value="P:cellular response to interferon-beta"/>
    <property type="evidence" value="ECO:0007669"/>
    <property type="project" value="TreeGrafter"/>
</dbReference>
<dbReference type="EMBL" id="CYRY02003338">
    <property type="protein sequence ID" value="VCW67977.1"/>
    <property type="molecule type" value="Genomic_DNA"/>
</dbReference>
<evidence type="ECO:0000256" key="2">
    <source>
        <dbReference type="ARBA" id="ARBA00022741"/>
    </source>
</evidence>
<feature type="domain" description="IRG-type G" evidence="6">
    <location>
        <begin position="62"/>
        <end position="238"/>
    </location>
</feature>
<dbReference type="GO" id="GO:0000045">
    <property type="term" value="P:autophagosome assembly"/>
    <property type="evidence" value="ECO:0007669"/>
    <property type="project" value="TreeGrafter"/>
</dbReference>
<evidence type="ECO:0000256" key="1">
    <source>
        <dbReference type="ARBA" id="ARBA00005429"/>
    </source>
</evidence>
<dbReference type="GO" id="GO:0005789">
    <property type="term" value="C:endoplasmic reticulum membrane"/>
    <property type="evidence" value="ECO:0007669"/>
    <property type="project" value="TreeGrafter"/>
</dbReference>
<comment type="similarity">
    <text evidence="1">Belongs to the TRAFAC class dynamin-like GTPase superfamily. IRG family.</text>
</comment>
<dbReference type="InterPro" id="IPR030385">
    <property type="entry name" value="G_IRG_dom"/>
</dbReference>
<accession>A0A9X9LGZ3</accession>
<dbReference type="PROSITE" id="PS51716">
    <property type="entry name" value="G_IRG"/>
    <property type="match status" value="1"/>
</dbReference>
<dbReference type="GO" id="GO:0003924">
    <property type="term" value="F:GTPase activity"/>
    <property type="evidence" value="ECO:0007669"/>
    <property type="project" value="TreeGrafter"/>
</dbReference>
<keyword evidence="8" id="KW-1185">Reference proteome</keyword>
<dbReference type="PANTHER" id="PTHR32341:SF9">
    <property type="entry name" value="IMMUNITY-RELATED GTPASE FAMILY M PROTEIN"/>
    <property type="match status" value="1"/>
</dbReference>
<proteinExistence type="inferred from homology"/>
<dbReference type="Pfam" id="PF05049">
    <property type="entry name" value="IIGP"/>
    <property type="match status" value="1"/>
</dbReference>
<dbReference type="AlphaFoldDB" id="A0A9X9LGZ3"/>
<dbReference type="InterPro" id="IPR027417">
    <property type="entry name" value="P-loop_NTPase"/>
</dbReference>
<keyword evidence="3" id="KW-0378">Hydrolase</keyword>
<evidence type="ECO:0000256" key="3">
    <source>
        <dbReference type="ARBA" id="ARBA00022801"/>
    </source>
</evidence>
<reference evidence="7 8" key="1">
    <citation type="submission" date="2018-10" db="EMBL/GenBank/DDBJ databases">
        <authorList>
            <person name="Ekblom R."/>
            <person name="Jareborg N."/>
        </authorList>
    </citation>
    <scope>NUCLEOTIDE SEQUENCE [LARGE SCALE GENOMIC DNA]</scope>
    <source>
        <tissue evidence="7">Muscle</tissue>
    </source>
</reference>
<dbReference type="PANTHER" id="PTHR32341">
    <property type="entry name" value="INTERFERON-INDUCIBLE GTPASE"/>
    <property type="match status" value="1"/>
</dbReference>
<dbReference type="SUPFAM" id="SSF52540">
    <property type="entry name" value="P-loop containing nucleoside triphosphate hydrolases"/>
    <property type="match status" value="1"/>
</dbReference>
<dbReference type="Proteomes" id="UP000269945">
    <property type="component" value="Unassembled WGS sequence"/>
</dbReference>
<keyword evidence="4" id="KW-0342">GTP-binding</keyword>
<dbReference type="InterPro" id="IPR051515">
    <property type="entry name" value="IRG"/>
</dbReference>
<protein>
    <recommendedName>
        <fullName evidence="6">IRG-type G domain-containing protein</fullName>
    </recommendedName>
</protein>
<gene>
    <name evidence="7" type="ORF">BN2614_LOCUS1</name>
</gene>
<name>A0A9X9LGZ3_GULGU</name>
<evidence type="ECO:0000256" key="4">
    <source>
        <dbReference type="ARBA" id="ARBA00023134"/>
    </source>
</evidence>
<dbReference type="GO" id="GO:0045087">
    <property type="term" value="P:innate immune response"/>
    <property type="evidence" value="ECO:0007669"/>
    <property type="project" value="TreeGrafter"/>
</dbReference>
<dbReference type="InterPro" id="IPR007743">
    <property type="entry name" value="Immunity-related_GTPase-like"/>
</dbReference>
<dbReference type="GO" id="GO:0005525">
    <property type="term" value="F:GTP binding"/>
    <property type="evidence" value="ECO:0007669"/>
    <property type="project" value="UniProtKB-KW"/>
</dbReference>
<feature type="region of interest" description="Disordered" evidence="5">
    <location>
        <begin position="1"/>
        <end position="21"/>
    </location>
</feature>
<comment type="caution">
    <text evidence="7">The sequence shown here is derived from an EMBL/GenBank/DDBJ whole genome shotgun (WGS) entry which is preliminary data.</text>
</comment>
<dbReference type="Gene3D" id="3.40.50.300">
    <property type="entry name" value="P-loop containing nucleotide triphosphate hydrolases"/>
    <property type="match status" value="1"/>
</dbReference>
<evidence type="ECO:0000259" key="6">
    <source>
        <dbReference type="PROSITE" id="PS51716"/>
    </source>
</evidence>
<keyword evidence="2" id="KW-0547">Nucleotide-binding</keyword>
<evidence type="ECO:0000313" key="7">
    <source>
        <dbReference type="EMBL" id="VCW67977.1"/>
    </source>
</evidence>
<dbReference type="FunFam" id="3.40.50.300:FF:000541">
    <property type="entry name" value="Immunity related GTPase M"/>
    <property type="match status" value="1"/>
</dbReference>
<feature type="compositionally biased region" description="Low complexity" evidence="5">
    <location>
        <begin position="1"/>
        <end position="17"/>
    </location>
</feature>
<sequence>MQPSPSLHTPSPTTFTSAGSHQEDWNIISISDVKNSEKASEEWKLPEMVSVVKEALKTVSTGSVRIAVTGDSGNGMSSFINALRGIGQEEEDSAPTGVVRTTQIPTLYFSSHMPNVELWDLPGMGAATQSLETYLEEIHFSEYKFFIIIASEQFSMNLVKLAKIIQEWGKRFYVVWTKLDRDLSTRIVSKEQLLQDIQENIRVALQNEGVNVPSIFLVSNFDPVLYDFPKLRNSLHREVSDIRYHECQQKLYDTYGKIINDKVITFWRQRGSESFQDSFGIQNADDHEEFLNACHSFFGVDDKSLQEVAQSMEKPVEEYKTIMKSRDLHTVLSRDWVLSWTNCNTDTCLYLVLTRIPLVRSIGFYSLRGWNQWRLLDYVAEDTKTILKKVLTDAAV</sequence>
<evidence type="ECO:0000313" key="8">
    <source>
        <dbReference type="Proteomes" id="UP000269945"/>
    </source>
</evidence>
<organism evidence="7 8">
    <name type="scientific">Gulo gulo</name>
    <name type="common">Wolverine</name>
    <name type="synonym">Gluton</name>
    <dbReference type="NCBI Taxonomy" id="48420"/>
    <lineage>
        <taxon>Eukaryota</taxon>
        <taxon>Metazoa</taxon>
        <taxon>Chordata</taxon>
        <taxon>Craniata</taxon>
        <taxon>Vertebrata</taxon>
        <taxon>Euteleostomi</taxon>
        <taxon>Mammalia</taxon>
        <taxon>Eutheria</taxon>
        <taxon>Laurasiatheria</taxon>
        <taxon>Carnivora</taxon>
        <taxon>Caniformia</taxon>
        <taxon>Musteloidea</taxon>
        <taxon>Mustelidae</taxon>
        <taxon>Guloninae</taxon>
        <taxon>Gulo</taxon>
    </lineage>
</organism>